<accession>A0A375BKE3</accession>
<gene>
    <name evidence="1" type="ORF">CBM2589_B150042</name>
</gene>
<name>A0A375BKE3_9BURK</name>
<proteinExistence type="predicted"/>
<dbReference type="Proteomes" id="UP000256297">
    <property type="component" value="Chromosome CBM2589_b"/>
</dbReference>
<comment type="caution">
    <text evidence="1">The sequence shown here is derived from an EMBL/GenBank/DDBJ whole genome shotgun (WGS) entry which is preliminary data.</text>
</comment>
<dbReference type="AlphaFoldDB" id="A0A375BKE3"/>
<evidence type="ECO:0000313" key="1">
    <source>
        <dbReference type="EMBL" id="SOY46740.1"/>
    </source>
</evidence>
<protein>
    <submittedName>
        <fullName evidence="1">Uncharacterized protein</fullName>
    </submittedName>
</protein>
<dbReference type="EMBL" id="OFSP01000007">
    <property type="protein sequence ID" value="SOY46740.1"/>
    <property type="molecule type" value="Genomic_DNA"/>
</dbReference>
<reference evidence="1" key="1">
    <citation type="submission" date="2018-01" db="EMBL/GenBank/DDBJ databases">
        <authorList>
            <person name="Clerissi C."/>
        </authorList>
    </citation>
    <scope>NUCLEOTIDE SEQUENCE</scope>
    <source>
        <strain evidence="1">Cupriavidus taiwanensis STM 3521</strain>
    </source>
</reference>
<sequence length="47" mass="5377">MPLSRDPFRGPLMPLSLYAKHRANSAKTMISDGFGNQKSAFYDFRQQ</sequence>
<organism evidence="1">
    <name type="scientific">Cupriavidus taiwanensis</name>
    <dbReference type="NCBI Taxonomy" id="164546"/>
    <lineage>
        <taxon>Bacteria</taxon>
        <taxon>Pseudomonadati</taxon>
        <taxon>Pseudomonadota</taxon>
        <taxon>Betaproteobacteria</taxon>
        <taxon>Burkholderiales</taxon>
        <taxon>Burkholderiaceae</taxon>
        <taxon>Cupriavidus</taxon>
    </lineage>
</organism>